<reference evidence="2" key="1">
    <citation type="submission" date="2025-08" db="UniProtKB">
        <authorList>
            <consortium name="Ensembl"/>
        </authorList>
    </citation>
    <scope>IDENTIFICATION</scope>
</reference>
<dbReference type="Ensembl" id="ENSMSIT00000018725.1">
    <property type="protein sequence ID" value="ENSMSIP00000014745.1"/>
    <property type="gene ID" value="ENSMSIG00000012679.1"/>
</dbReference>
<accession>A0A8C6H293</accession>
<dbReference type="SMR" id="A0A8C6H293"/>
<evidence type="ECO:0000313" key="2">
    <source>
        <dbReference type="Ensembl" id="ENSMSIP00000014745.1"/>
    </source>
</evidence>
<feature type="compositionally biased region" description="Pro residues" evidence="1">
    <location>
        <begin position="85"/>
        <end position="94"/>
    </location>
</feature>
<evidence type="ECO:0000256" key="1">
    <source>
        <dbReference type="SAM" id="MobiDB-lite"/>
    </source>
</evidence>
<reference evidence="2" key="2">
    <citation type="submission" date="2025-09" db="UniProtKB">
        <authorList>
            <consortium name="Ensembl"/>
        </authorList>
    </citation>
    <scope>IDENTIFICATION</scope>
</reference>
<organism evidence="2 3">
    <name type="scientific">Mus spicilegus</name>
    <name type="common">Mound-building mouse</name>
    <dbReference type="NCBI Taxonomy" id="10103"/>
    <lineage>
        <taxon>Eukaryota</taxon>
        <taxon>Metazoa</taxon>
        <taxon>Chordata</taxon>
        <taxon>Craniata</taxon>
        <taxon>Vertebrata</taxon>
        <taxon>Euteleostomi</taxon>
        <taxon>Mammalia</taxon>
        <taxon>Eutheria</taxon>
        <taxon>Euarchontoglires</taxon>
        <taxon>Glires</taxon>
        <taxon>Rodentia</taxon>
        <taxon>Myomorpha</taxon>
        <taxon>Muroidea</taxon>
        <taxon>Muridae</taxon>
        <taxon>Murinae</taxon>
        <taxon>Mus</taxon>
        <taxon>Mus</taxon>
    </lineage>
</organism>
<dbReference type="AlphaFoldDB" id="A0A8C6H293"/>
<dbReference type="GeneTree" id="ENSGT00700000106164"/>
<sequence>MRSSGKAPMLQRSPASPAASFSMAWALPGVRRPGTPTASPAQLGLRAHHLLLGRSGAPRLAAQLSLGSHVASLLPRGISPHPHPRPAPRPPGPHPRSAQASFLRKKIN</sequence>
<protein>
    <submittedName>
        <fullName evidence="2">RIKEN cDNA 3110082J24 gene</fullName>
    </submittedName>
</protein>
<name>A0A8C6H293_MUSSI</name>
<dbReference type="Proteomes" id="UP000694415">
    <property type="component" value="Unplaced"/>
</dbReference>
<keyword evidence="3" id="KW-1185">Reference proteome</keyword>
<feature type="region of interest" description="Disordered" evidence="1">
    <location>
        <begin position="73"/>
        <end position="108"/>
    </location>
</feature>
<proteinExistence type="predicted"/>
<evidence type="ECO:0000313" key="3">
    <source>
        <dbReference type="Proteomes" id="UP000694415"/>
    </source>
</evidence>